<evidence type="ECO:0000313" key="2">
    <source>
        <dbReference type="EMBL" id="AIQ91424.1"/>
    </source>
</evidence>
<dbReference type="HOGENOM" id="CLU_184433_0_0_5"/>
<feature type="compositionally biased region" description="Basic and acidic residues" evidence="1">
    <location>
        <begin position="86"/>
        <end position="95"/>
    </location>
</feature>
<protein>
    <submittedName>
        <fullName evidence="2">Protein of unassigned function</fullName>
    </submittedName>
</protein>
<dbReference type="EMBL" id="CP003811">
    <property type="protein sequence ID" value="AIQ91424.1"/>
    <property type="molecule type" value="Genomic_DNA"/>
</dbReference>
<proteinExistence type="predicted"/>
<dbReference type="KEGG" id="mor:MOC_3669"/>
<dbReference type="RefSeq" id="WP_043758570.1">
    <property type="nucleotide sequence ID" value="NZ_CP003811.1"/>
</dbReference>
<feature type="region of interest" description="Disordered" evidence="1">
    <location>
        <begin position="76"/>
        <end position="95"/>
    </location>
</feature>
<evidence type="ECO:0000313" key="3">
    <source>
        <dbReference type="Proteomes" id="UP000029492"/>
    </source>
</evidence>
<reference evidence="2 3" key="1">
    <citation type="journal article" date="2014" name="PLoS ONE">
        <title>Genome Information of Methylobacterium oryzae, a Plant-Probiotic Methylotroph in the Phyllosphere.</title>
        <authorList>
            <person name="Kwak M.J."/>
            <person name="Jeong H."/>
            <person name="Madhaiyan M."/>
            <person name="Lee Y."/>
            <person name="Sa T.M."/>
            <person name="Oh T.K."/>
            <person name="Kim J.F."/>
        </authorList>
    </citation>
    <scope>NUCLEOTIDE SEQUENCE [LARGE SCALE GENOMIC DNA]</scope>
    <source>
        <strain evidence="2 3">CBMB20</strain>
    </source>
</reference>
<gene>
    <name evidence="2" type="ORF">MOC_3669</name>
</gene>
<accession>A0A089QA36</accession>
<name>A0A089QA36_9HYPH</name>
<dbReference type="Proteomes" id="UP000029492">
    <property type="component" value="Chromosome"/>
</dbReference>
<organism evidence="2 3">
    <name type="scientific">Methylobacterium oryzae CBMB20</name>
    <dbReference type="NCBI Taxonomy" id="693986"/>
    <lineage>
        <taxon>Bacteria</taxon>
        <taxon>Pseudomonadati</taxon>
        <taxon>Pseudomonadota</taxon>
        <taxon>Alphaproteobacteria</taxon>
        <taxon>Hyphomicrobiales</taxon>
        <taxon>Methylobacteriaceae</taxon>
        <taxon>Methylobacterium</taxon>
    </lineage>
</organism>
<evidence type="ECO:0000256" key="1">
    <source>
        <dbReference type="SAM" id="MobiDB-lite"/>
    </source>
</evidence>
<keyword evidence="3" id="KW-1185">Reference proteome</keyword>
<sequence>MASIQEIALALRSIATPGMKPKALRAAIRERYPDVSKKEIVRAAFYAVTEEPSASELHHFALTERIAEDNDGEVLRVSKRKKKRHADAEKRSQAH</sequence>
<dbReference type="AlphaFoldDB" id="A0A089QA36"/>